<comment type="subcellular location">
    <subcellularLocation>
        <location evidence="1">Cell membrane</location>
        <topology evidence="1">Multi-pass membrane protein</topology>
    </subcellularLocation>
</comment>
<dbReference type="GO" id="GO:0009246">
    <property type="term" value="P:enterobacterial common antigen biosynthetic process"/>
    <property type="evidence" value="ECO:0007669"/>
    <property type="project" value="TreeGrafter"/>
</dbReference>
<keyword evidence="3" id="KW-1003">Cell membrane</keyword>
<evidence type="ECO:0000313" key="10">
    <source>
        <dbReference type="Proteomes" id="UP000001556"/>
    </source>
</evidence>
<feature type="transmembrane region" description="Helical" evidence="7">
    <location>
        <begin position="132"/>
        <end position="155"/>
    </location>
</feature>
<dbReference type="GO" id="GO:0005886">
    <property type="term" value="C:plasma membrane"/>
    <property type="evidence" value="ECO:0007669"/>
    <property type="project" value="UniProtKB-SubCell"/>
</dbReference>
<dbReference type="EMBL" id="CP000612">
    <property type="protein sequence ID" value="ABO51613.1"/>
    <property type="molecule type" value="Genomic_DNA"/>
</dbReference>
<dbReference type="RefSeq" id="WP_011879402.1">
    <property type="nucleotide sequence ID" value="NC_009253.1"/>
</dbReference>
<dbReference type="OrthoDB" id="569695at2"/>
<evidence type="ECO:0000259" key="8">
    <source>
        <dbReference type="Pfam" id="PF01757"/>
    </source>
</evidence>
<dbReference type="InterPro" id="IPR002656">
    <property type="entry name" value="Acyl_transf_3_dom"/>
</dbReference>
<feature type="transmembrane region" description="Helical" evidence="7">
    <location>
        <begin position="323"/>
        <end position="342"/>
    </location>
</feature>
<evidence type="ECO:0000256" key="7">
    <source>
        <dbReference type="SAM" id="Phobius"/>
    </source>
</evidence>
<keyword evidence="5 7" id="KW-1133">Transmembrane helix</keyword>
<gene>
    <name evidence="9" type="ordered locus">Dred_3111</name>
</gene>
<keyword evidence="9" id="KW-0808">Transferase</keyword>
<feature type="transmembrane region" description="Helical" evidence="7">
    <location>
        <begin position="191"/>
        <end position="210"/>
    </location>
</feature>
<feature type="domain" description="Acyltransferase 3" evidence="8">
    <location>
        <begin position="12"/>
        <end position="341"/>
    </location>
</feature>
<dbReference type="STRING" id="349161.Dred_3111"/>
<dbReference type="Proteomes" id="UP000001556">
    <property type="component" value="Chromosome"/>
</dbReference>
<keyword evidence="9" id="KW-0012">Acyltransferase</keyword>
<evidence type="ECO:0000256" key="6">
    <source>
        <dbReference type="ARBA" id="ARBA00023136"/>
    </source>
</evidence>
<dbReference type="KEGG" id="drm:Dred_3111"/>
<dbReference type="GO" id="GO:0016413">
    <property type="term" value="F:O-acetyltransferase activity"/>
    <property type="evidence" value="ECO:0007669"/>
    <property type="project" value="TreeGrafter"/>
</dbReference>
<dbReference type="AlphaFoldDB" id="A4J960"/>
<reference evidence="9 10" key="1">
    <citation type="submission" date="2007-03" db="EMBL/GenBank/DDBJ databases">
        <title>Complete sequence of Desulfotomaculum reducens MI-1.</title>
        <authorList>
            <consortium name="US DOE Joint Genome Institute"/>
            <person name="Copeland A."/>
            <person name="Lucas S."/>
            <person name="Lapidus A."/>
            <person name="Barry K."/>
            <person name="Detter J.C."/>
            <person name="Glavina del Rio T."/>
            <person name="Hammon N."/>
            <person name="Israni S."/>
            <person name="Dalin E."/>
            <person name="Tice H."/>
            <person name="Pitluck S."/>
            <person name="Sims D."/>
            <person name="Brettin T."/>
            <person name="Bruce D."/>
            <person name="Han C."/>
            <person name="Tapia R."/>
            <person name="Schmutz J."/>
            <person name="Larimer F."/>
            <person name="Land M."/>
            <person name="Hauser L."/>
            <person name="Kyrpides N."/>
            <person name="Kim E."/>
            <person name="Tebo B.M."/>
            <person name="Richardson P."/>
        </authorList>
    </citation>
    <scope>NUCLEOTIDE SEQUENCE [LARGE SCALE GENOMIC DNA]</scope>
    <source>
        <strain evidence="9 10">MI-1</strain>
    </source>
</reference>
<feature type="transmembrane region" description="Helical" evidence="7">
    <location>
        <begin position="259"/>
        <end position="278"/>
    </location>
</feature>
<feature type="transmembrane region" description="Helical" evidence="7">
    <location>
        <begin position="93"/>
        <end position="112"/>
    </location>
</feature>
<dbReference type="HOGENOM" id="CLU_047714_1_0_9"/>
<evidence type="ECO:0000256" key="4">
    <source>
        <dbReference type="ARBA" id="ARBA00022692"/>
    </source>
</evidence>
<dbReference type="PANTHER" id="PTHR40074:SF2">
    <property type="entry name" value="O-ACETYLTRANSFERASE WECH"/>
    <property type="match status" value="1"/>
</dbReference>
<keyword evidence="10" id="KW-1185">Reference proteome</keyword>
<evidence type="ECO:0000313" key="9">
    <source>
        <dbReference type="EMBL" id="ABO51613.1"/>
    </source>
</evidence>
<evidence type="ECO:0000256" key="5">
    <source>
        <dbReference type="ARBA" id="ARBA00022989"/>
    </source>
</evidence>
<feature type="transmembrane region" description="Helical" evidence="7">
    <location>
        <begin position="290"/>
        <end position="311"/>
    </location>
</feature>
<sequence length="362" mass="41882">MEKNLTRATLQEIEISRGIAILAVVIIHMTSIPLEVLKPGTHSHTFYTIINRGLQFAVPLFLMISALVLAYGLGRDKPANWQDFYRKRWHRAVVPFLVWTTLYILLRLVATHDVGVPSLKEIVLWYGFGKGFYHLYFLSVVIQFYLFFPFIHYLWKRYNPNIWIILVLFGALQIAFYWVNKLYLYQRFPYSGSLVLSYVFPIGIGLWLGYQASCWLRWWEKVRFLVTAVAVTAGFFYLQQHLAIVAGQRINTFHYQIAWVLYVTALAIGVIFLARAMLHVVPLARALIKLGQLSFGIYLVHPFFLALWQHFLSPVTASEVHLFTWGGLAIILTLSALVTYVLERTIFAKPLYGLSKRKAINK</sequence>
<comment type="similarity">
    <text evidence="2">Belongs to the acyltransferase 3 family.</text>
</comment>
<proteinExistence type="inferred from homology"/>
<feature type="transmembrane region" description="Helical" evidence="7">
    <location>
        <begin position="15"/>
        <end position="34"/>
    </location>
</feature>
<evidence type="ECO:0000256" key="1">
    <source>
        <dbReference type="ARBA" id="ARBA00004651"/>
    </source>
</evidence>
<keyword evidence="4 7" id="KW-0812">Transmembrane</keyword>
<dbReference type="eggNOG" id="COG3274">
    <property type="taxonomic scope" value="Bacteria"/>
</dbReference>
<evidence type="ECO:0000256" key="3">
    <source>
        <dbReference type="ARBA" id="ARBA00022475"/>
    </source>
</evidence>
<keyword evidence="6 7" id="KW-0472">Membrane</keyword>
<accession>A4J960</accession>
<feature type="transmembrane region" description="Helical" evidence="7">
    <location>
        <begin position="54"/>
        <end position="73"/>
    </location>
</feature>
<evidence type="ECO:0000256" key="2">
    <source>
        <dbReference type="ARBA" id="ARBA00007400"/>
    </source>
</evidence>
<feature type="transmembrane region" description="Helical" evidence="7">
    <location>
        <begin position="162"/>
        <end position="179"/>
    </location>
</feature>
<feature type="transmembrane region" description="Helical" evidence="7">
    <location>
        <begin position="222"/>
        <end position="239"/>
    </location>
</feature>
<protein>
    <submittedName>
        <fullName evidence="9">Acyltransferase 3</fullName>
    </submittedName>
</protein>
<organism evidence="9 10">
    <name type="scientific">Desulforamulus reducens (strain ATCC BAA-1160 / DSM 100696 / MI-1)</name>
    <name type="common">Desulfotomaculum reducens</name>
    <dbReference type="NCBI Taxonomy" id="349161"/>
    <lineage>
        <taxon>Bacteria</taxon>
        <taxon>Bacillati</taxon>
        <taxon>Bacillota</taxon>
        <taxon>Clostridia</taxon>
        <taxon>Eubacteriales</taxon>
        <taxon>Peptococcaceae</taxon>
        <taxon>Desulforamulus</taxon>
    </lineage>
</organism>
<name>A4J960_DESRM</name>
<dbReference type="PANTHER" id="PTHR40074">
    <property type="entry name" value="O-ACETYLTRANSFERASE WECH"/>
    <property type="match status" value="1"/>
</dbReference>
<dbReference type="Pfam" id="PF01757">
    <property type="entry name" value="Acyl_transf_3"/>
    <property type="match status" value="1"/>
</dbReference>